<sequence length="84" mass="9243">MSSINTTIDQINAASAGMVVFLSVINFVPGLIGVVFNLIVFTRPTLRQEPCSLYFFASTCLDLYVILVVIPVRIVSNGYNLDWA</sequence>
<feature type="transmembrane region" description="Helical" evidence="1">
    <location>
        <begin position="53"/>
        <end position="74"/>
    </location>
</feature>
<reference evidence="2" key="1">
    <citation type="submission" date="2021-02" db="EMBL/GenBank/DDBJ databases">
        <authorList>
            <person name="Nowell W R."/>
        </authorList>
    </citation>
    <scope>NUCLEOTIDE SEQUENCE</scope>
</reference>
<keyword evidence="1" id="KW-0472">Membrane</keyword>
<proteinExistence type="predicted"/>
<name>A0A820RHU1_9BILA</name>
<feature type="non-terminal residue" evidence="2">
    <location>
        <position position="1"/>
    </location>
</feature>
<keyword evidence="1" id="KW-1133">Transmembrane helix</keyword>
<organism evidence="2 3">
    <name type="scientific">Adineta steineri</name>
    <dbReference type="NCBI Taxonomy" id="433720"/>
    <lineage>
        <taxon>Eukaryota</taxon>
        <taxon>Metazoa</taxon>
        <taxon>Spiralia</taxon>
        <taxon>Gnathifera</taxon>
        <taxon>Rotifera</taxon>
        <taxon>Eurotatoria</taxon>
        <taxon>Bdelloidea</taxon>
        <taxon>Adinetida</taxon>
        <taxon>Adinetidae</taxon>
        <taxon>Adineta</taxon>
    </lineage>
</organism>
<accession>A0A820RHU1</accession>
<evidence type="ECO:0000313" key="2">
    <source>
        <dbReference type="EMBL" id="CAF4438028.1"/>
    </source>
</evidence>
<feature type="transmembrane region" description="Helical" evidence="1">
    <location>
        <begin position="20"/>
        <end position="41"/>
    </location>
</feature>
<dbReference type="AlphaFoldDB" id="A0A820RHU1"/>
<keyword evidence="1" id="KW-0812">Transmembrane</keyword>
<protein>
    <recommendedName>
        <fullName evidence="4">G-protein coupled receptors family 1 profile domain-containing protein</fullName>
    </recommendedName>
</protein>
<comment type="caution">
    <text evidence="2">The sequence shown here is derived from an EMBL/GenBank/DDBJ whole genome shotgun (WGS) entry which is preliminary data.</text>
</comment>
<dbReference type="EMBL" id="CAJOBB010029606">
    <property type="protein sequence ID" value="CAF4438028.1"/>
    <property type="molecule type" value="Genomic_DNA"/>
</dbReference>
<evidence type="ECO:0000313" key="3">
    <source>
        <dbReference type="Proteomes" id="UP000663868"/>
    </source>
</evidence>
<feature type="non-terminal residue" evidence="2">
    <location>
        <position position="84"/>
    </location>
</feature>
<evidence type="ECO:0008006" key="4">
    <source>
        <dbReference type="Google" id="ProtNLM"/>
    </source>
</evidence>
<dbReference type="Proteomes" id="UP000663868">
    <property type="component" value="Unassembled WGS sequence"/>
</dbReference>
<gene>
    <name evidence="2" type="ORF">KXQ929_LOCUS53201</name>
</gene>
<evidence type="ECO:0000256" key="1">
    <source>
        <dbReference type="SAM" id="Phobius"/>
    </source>
</evidence>